<keyword evidence="8" id="KW-0443">Lipid metabolism</keyword>
<reference evidence="21" key="1">
    <citation type="submission" date="2018-05" db="EMBL/GenBank/DDBJ databases">
        <authorList>
            <person name="Lanie J.A."/>
            <person name="Ng W.-L."/>
            <person name="Kazmierczak K.M."/>
            <person name="Andrzejewski T.M."/>
            <person name="Davidsen T.M."/>
            <person name="Wayne K.J."/>
            <person name="Tettelin H."/>
            <person name="Glass J.I."/>
            <person name="Rusch D."/>
            <person name="Podicherti R."/>
            <person name="Tsui H.-C.T."/>
            <person name="Winkler M.E."/>
        </authorList>
    </citation>
    <scope>NUCLEOTIDE SEQUENCE</scope>
</reference>
<comment type="catalytic activity">
    <reaction evidence="17">
        <text>(2E)-hexenoyl-CoA + NADPH + H(+) = hexanoyl-CoA + NADP(+)</text>
        <dbReference type="Rhea" id="RHEA:44956"/>
        <dbReference type="ChEBI" id="CHEBI:15378"/>
        <dbReference type="ChEBI" id="CHEBI:57783"/>
        <dbReference type="ChEBI" id="CHEBI:58349"/>
        <dbReference type="ChEBI" id="CHEBI:62077"/>
        <dbReference type="ChEBI" id="CHEBI:62620"/>
    </reaction>
    <physiologicalReaction direction="left-to-right" evidence="17">
        <dbReference type="Rhea" id="RHEA:44957"/>
    </physiologicalReaction>
</comment>
<evidence type="ECO:0000256" key="12">
    <source>
        <dbReference type="ARBA" id="ARBA00038622"/>
    </source>
</evidence>
<evidence type="ECO:0000256" key="13">
    <source>
        <dbReference type="ARBA" id="ARBA00038849"/>
    </source>
</evidence>
<keyword evidence="9" id="KW-0576">Peroxisome</keyword>
<keyword evidence="10" id="KW-0275">Fatty acid biosynthesis</keyword>
<evidence type="ECO:0000256" key="9">
    <source>
        <dbReference type="ARBA" id="ARBA00023140"/>
    </source>
</evidence>
<keyword evidence="6" id="KW-0521">NADP</keyword>
<dbReference type="GO" id="GO:0019166">
    <property type="term" value="F:trans-2-enoyl-CoA reductase (NADPH) activity"/>
    <property type="evidence" value="ECO:0007669"/>
    <property type="project" value="UniProtKB-EC"/>
</dbReference>
<dbReference type="PANTHER" id="PTHR24317:SF7">
    <property type="entry name" value="PEROXISOMAL TRANS-2-ENOYL-COA REDUCTASE"/>
    <property type="match status" value="1"/>
</dbReference>
<evidence type="ECO:0000256" key="14">
    <source>
        <dbReference type="ARBA" id="ARBA00041063"/>
    </source>
</evidence>
<evidence type="ECO:0000256" key="4">
    <source>
        <dbReference type="ARBA" id="ARBA00022553"/>
    </source>
</evidence>
<dbReference type="Pfam" id="PF13561">
    <property type="entry name" value="adh_short_C2"/>
    <property type="match status" value="1"/>
</dbReference>
<evidence type="ECO:0000256" key="20">
    <source>
        <dbReference type="ARBA" id="ARBA00049559"/>
    </source>
</evidence>
<dbReference type="EMBL" id="UINC01200668">
    <property type="protein sequence ID" value="SVE19658.1"/>
    <property type="molecule type" value="Genomic_DNA"/>
</dbReference>
<feature type="non-terminal residue" evidence="21">
    <location>
        <position position="1"/>
    </location>
</feature>
<dbReference type="EC" id="1.3.1.38" evidence="13"/>
<organism evidence="21">
    <name type="scientific">marine metagenome</name>
    <dbReference type="NCBI Taxonomy" id="408172"/>
    <lineage>
        <taxon>unclassified sequences</taxon>
        <taxon>metagenomes</taxon>
        <taxon>ecological metagenomes</taxon>
    </lineage>
</organism>
<evidence type="ECO:0000256" key="10">
    <source>
        <dbReference type="ARBA" id="ARBA00023160"/>
    </source>
</evidence>
<accession>A0A383BJR2</accession>
<evidence type="ECO:0000256" key="5">
    <source>
        <dbReference type="ARBA" id="ARBA00022832"/>
    </source>
</evidence>
<evidence type="ECO:0000256" key="7">
    <source>
        <dbReference type="ARBA" id="ARBA00023002"/>
    </source>
</evidence>
<evidence type="ECO:0000256" key="16">
    <source>
        <dbReference type="ARBA" id="ARBA00048686"/>
    </source>
</evidence>
<comment type="subunit">
    <text evidence="12">Interacts with PEX5, probably required to target it into peroxisomes.</text>
</comment>
<comment type="pathway">
    <text evidence="2">Lipid metabolism.</text>
</comment>
<comment type="catalytic activity">
    <reaction evidence="18">
        <text>a (2E)-enoyl-CoA + NADPH + H(+) = a 2,3-saturated acyl-CoA + NADP(+)</text>
        <dbReference type="Rhea" id="RHEA:33763"/>
        <dbReference type="ChEBI" id="CHEBI:15378"/>
        <dbReference type="ChEBI" id="CHEBI:57783"/>
        <dbReference type="ChEBI" id="CHEBI:58349"/>
        <dbReference type="ChEBI" id="CHEBI:58856"/>
        <dbReference type="ChEBI" id="CHEBI:65111"/>
        <dbReference type="EC" id="1.3.1.38"/>
    </reaction>
    <physiologicalReaction direction="left-to-right" evidence="18">
        <dbReference type="Rhea" id="RHEA:33764"/>
    </physiologicalReaction>
</comment>
<evidence type="ECO:0000313" key="21">
    <source>
        <dbReference type="EMBL" id="SVE19658.1"/>
    </source>
</evidence>
<evidence type="ECO:0000256" key="2">
    <source>
        <dbReference type="ARBA" id="ARBA00005189"/>
    </source>
</evidence>
<keyword evidence="3" id="KW-0444">Lipid biosynthesis</keyword>
<dbReference type="PANTHER" id="PTHR24317">
    <property type="entry name" value="PEROXISOMAL TRANS-2-ENOYL-COA REDUCTASE"/>
    <property type="match status" value="1"/>
</dbReference>
<dbReference type="Gene3D" id="3.40.50.720">
    <property type="entry name" value="NAD(P)-binding Rossmann-like Domain"/>
    <property type="match status" value="1"/>
</dbReference>
<protein>
    <recommendedName>
        <fullName evidence="14">Peroxisomal trans-2-enoyl-CoA reductase</fullName>
        <ecNumber evidence="13">1.3.1.38</ecNumber>
    </recommendedName>
</protein>
<evidence type="ECO:0000256" key="6">
    <source>
        <dbReference type="ARBA" id="ARBA00022857"/>
    </source>
</evidence>
<dbReference type="InterPro" id="IPR002347">
    <property type="entry name" value="SDR_fam"/>
</dbReference>
<comment type="catalytic activity">
    <reaction evidence="20">
        <text>(2E)-octenoyl-CoA + NADPH + H(+) = octanoyl-CoA + NADP(+)</text>
        <dbReference type="Rhea" id="RHEA:44952"/>
        <dbReference type="ChEBI" id="CHEBI:15378"/>
        <dbReference type="ChEBI" id="CHEBI:57386"/>
        <dbReference type="ChEBI" id="CHEBI:57783"/>
        <dbReference type="ChEBI" id="CHEBI:58349"/>
        <dbReference type="ChEBI" id="CHEBI:62242"/>
    </reaction>
    <physiologicalReaction direction="left-to-right" evidence="20">
        <dbReference type="Rhea" id="RHEA:44953"/>
    </physiologicalReaction>
</comment>
<keyword evidence="7" id="KW-0560">Oxidoreductase</keyword>
<comment type="function">
    <text evidence="11">Participates in chain elongation of fatty acids. Catalyzes the reduction of trans-2-enoyl-CoAs of varying chain lengths from 6:1 to 16:1, having maximum activity with 10:1 CoA. Has no 2,4-dienoyl-CoA reductase activity.</text>
</comment>
<evidence type="ECO:0000256" key="1">
    <source>
        <dbReference type="ARBA" id="ARBA00004275"/>
    </source>
</evidence>
<evidence type="ECO:0000256" key="3">
    <source>
        <dbReference type="ARBA" id="ARBA00022516"/>
    </source>
</evidence>
<evidence type="ECO:0000256" key="15">
    <source>
        <dbReference type="ARBA" id="ARBA00047570"/>
    </source>
</evidence>
<dbReference type="AlphaFoldDB" id="A0A383BJR2"/>
<comment type="catalytic activity">
    <reaction evidence="16">
        <text>(2E)-tetradecenoyl-CoA + NADPH + H(+) = tetradecanoyl-CoA + NADP(+)</text>
        <dbReference type="Rhea" id="RHEA:44968"/>
        <dbReference type="ChEBI" id="CHEBI:15378"/>
        <dbReference type="ChEBI" id="CHEBI:57385"/>
        <dbReference type="ChEBI" id="CHEBI:57783"/>
        <dbReference type="ChEBI" id="CHEBI:58349"/>
        <dbReference type="ChEBI" id="CHEBI:61405"/>
    </reaction>
    <physiologicalReaction direction="left-to-right" evidence="16">
        <dbReference type="Rhea" id="RHEA:44969"/>
    </physiologicalReaction>
</comment>
<comment type="subcellular location">
    <subcellularLocation>
        <location evidence="1">Peroxisome</location>
    </subcellularLocation>
</comment>
<keyword evidence="4" id="KW-0597">Phosphoprotein</keyword>
<proteinExistence type="predicted"/>
<evidence type="ECO:0000256" key="11">
    <source>
        <dbReference type="ARBA" id="ARBA00037124"/>
    </source>
</evidence>
<comment type="catalytic activity">
    <reaction evidence="15">
        <text>(2E)-dodecenoyl-CoA + NADPH + H(+) = dodecanoyl-CoA + NADP(+)</text>
        <dbReference type="Rhea" id="RHEA:44964"/>
        <dbReference type="ChEBI" id="CHEBI:15378"/>
        <dbReference type="ChEBI" id="CHEBI:57330"/>
        <dbReference type="ChEBI" id="CHEBI:57375"/>
        <dbReference type="ChEBI" id="CHEBI:57783"/>
        <dbReference type="ChEBI" id="CHEBI:58349"/>
    </reaction>
    <physiologicalReaction direction="left-to-right" evidence="15">
        <dbReference type="Rhea" id="RHEA:44965"/>
    </physiologicalReaction>
</comment>
<dbReference type="GO" id="GO:0033306">
    <property type="term" value="P:phytol metabolic process"/>
    <property type="evidence" value="ECO:0007669"/>
    <property type="project" value="TreeGrafter"/>
</dbReference>
<gene>
    <name evidence="21" type="ORF">METZ01_LOCUS472512</name>
</gene>
<sequence length="64" mass="6940">LANVRAQENNMTDFEIFNRWIKTIPLGRLAEPEETASAVAFLASESASYINGTDIPVDGARVSA</sequence>
<dbReference type="InterPro" id="IPR036291">
    <property type="entry name" value="NAD(P)-bd_dom_sf"/>
</dbReference>
<evidence type="ECO:0000256" key="18">
    <source>
        <dbReference type="ARBA" id="ARBA00049251"/>
    </source>
</evidence>
<evidence type="ECO:0000256" key="17">
    <source>
        <dbReference type="ARBA" id="ARBA00049108"/>
    </source>
</evidence>
<dbReference type="SUPFAM" id="SSF51735">
    <property type="entry name" value="NAD(P)-binding Rossmann-fold domains"/>
    <property type="match status" value="1"/>
</dbReference>
<evidence type="ECO:0000256" key="19">
    <source>
        <dbReference type="ARBA" id="ARBA00049386"/>
    </source>
</evidence>
<comment type="catalytic activity">
    <reaction evidence="19">
        <text>(2E)-decenoyl-CoA + NADPH + H(+) = decanoyl-CoA + NADP(+)</text>
        <dbReference type="Rhea" id="RHEA:44960"/>
        <dbReference type="ChEBI" id="CHEBI:15378"/>
        <dbReference type="ChEBI" id="CHEBI:57783"/>
        <dbReference type="ChEBI" id="CHEBI:58349"/>
        <dbReference type="ChEBI" id="CHEBI:61406"/>
        <dbReference type="ChEBI" id="CHEBI:61430"/>
    </reaction>
    <physiologicalReaction direction="left-to-right" evidence="19">
        <dbReference type="Rhea" id="RHEA:44961"/>
    </physiologicalReaction>
</comment>
<name>A0A383BJR2_9ZZZZ</name>
<dbReference type="GO" id="GO:0006633">
    <property type="term" value="P:fatty acid biosynthetic process"/>
    <property type="evidence" value="ECO:0007669"/>
    <property type="project" value="UniProtKB-KW"/>
</dbReference>
<keyword evidence="5" id="KW-0276">Fatty acid metabolism</keyword>
<evidence type="ECO:0000256" key="8">
    <source>
        <dbReference type="ARBA" id="ARBA00023098"/>
    </source>
</evidence>
<dbReference type="GO" id="GO:0005777">
    <property type="term" value="C:peroxisome"/>
    <property type="evidence" value="ECO:0007669"/>
    <property type="project" value="UniProtKB-SubCell"/>
</dbReference>
<dbReference type="InterPro" id="IPR052388">
    <property type="entry name" value="Peroxisomal_t2-enoyl-CoA_red"/>
</dbReference>